<evidence type="ECO:0000313" key="1">
    <source>
        <dbReference type="EMBL" id="KAL1873267.1"/>
    </source>
</evidence>
<name>A0ABR3XC49_9EURO</name>
<organism evidence="1 2">
    <name type="scientific">Paecilomyces lecythidis</name>
    <dbReference type="NCBI Taxonomy" id="3004212"/>
    <lineage>
        <taxon>Eukaryota</taxon>
        <taxon>Fungi</taxon>
        <taxon>Dikarya</taxon>
        <taxon>Ascomycota</taxon>
        <taxon>Pezizomycotina</taxon>
        <taxon>Eurotiomycetes</taxon>
        <taxon>Eurotiomycetidae</taxon>
        <taxon>Eurotiales</taxon>
        <taxon>Thermoascaceae</taxon>
        <taxon>Paecilomyces</taxon>
    </lineage>
</organism>
<protein>
    <submittedName>
        <fullName evidence="1">Uncharacterized protein</fullName>
    </submittedName>
</protein>
<sequence length="97" mass="10751">MRISQAANMLHHASQFLLFPDRGGQEVGNDQDSVATEDVQKVQPERDFVVQDLVSCIAIGKSFEKPEWLKVEDLDMELVAENPDVCCSGDQVGTTWG</sequence>
<proteinExistence type="predicted"/>
<comment type="caution">
    <text evidence="1">The sequence shown here is derived from an EMBL/GenBank/DDBJ whole genome shotgun (WGS) entry which is preliminary data.</text>
</comment>
<gene>
    <name evidence="1" type="ORF">Plec18167_006316</name>
</gene>
<accession>A0ABR3XC49</accession>
<dbReference type="Proteomes" id="UP001583193">
    <property type="component" value="Unassembled WGS sequence"/>
</dbReference>
<reference evidence="1 2" key="1">
    <citation type="journal article" date="2024" name="IMA Fungus">
        <title>IMA Genome - F19 : A genome assembly and annotation guide to empower mycologists, including annotated draft genome sequences of Ceratocystis pirilliformis, Diaporthe australafricana, Fusarium ophioides, Paecilomyces lecythidis, and Sporothrix stenoceras.</title>
        <authorList>
            <person name="Aylward J."/>
            <person name="Wilson A.M."/>
            <person name="Visagie C.M."/>
            <person name="Spraker J."/>
            <person name="Barnes I."/>
            <person name="Buitendag C."/>
            <person name="Ceriani C."/>
            <person name="Del Mar Angel L."/>
            <person name="du Plessis D."/>
            <person name="Fuchs T."/>
            <person name="Gasser K."/>
            <person name="Kramer D."/>
            <person name="Li W."/>
            <person name="Munsamy K."/>
            <person name="Piso A."/>
            <person name="Price J.L."/>
            <person name="Sonnekus B."/>
            <person name="Thomas C."/>
            <person name="van der Nest A."/>
            <person name="van Dijk A."/>
            <person name="van Heerden A."/>
            <person name="van Vuuren N."/>
            <person name="Yilmaz N."/>
            <person name="Duong T.A."/>
            <person name="van der Merwe N.A."/>
            <person name="Wingfield M.J."/>
            <person name="Wingfield B.D."/>
        </authorList>
    </citation>
    <scope>NUCLEOTIDE SEQUENCE [LARGE SCALE GENOMIC DNA]</scope>
    <source>
        <strain evidence="1 2">CMW 18167</strain>
    </source>
</reference>
<dbReference type="EMBL" id="JAVDPF010000022">
    <property type="protein sequence ID" value="KAL1873267.1"/>
    <property type="molecule type" value="Genomic_DNA"/>
</dbReference>
<evidence type="ECO:0000313" key="2">
    <source>
        <dbReference type="Proteomes" id="UP001583193"/>
    </source>
</evidence>
<keyword evidence="2" id="KW-1185">Reference proteome</keyword>